<feature type="region of interest" description="Disordered" evidence="1">
    <location>
        <begin position="67"/>
        <end position="94"/>
    </location>
</feature>
<dbReference type="Proteomes" id="UP000297564">
    <property type="component" value="Unassembled WGS sequence"/>
</dbReference>
<evidence type="ECO:0000256" key="1">
    <source>
        <dbReference type="SAM" id="MobiDB-lite"/>
    </source>
</evidence>
<dbReference type="EMBL" id="SMLL01000004">
    <property type="protein sequence ID" value="TFY99809.1"/>
    <property type="molecule type" value="Genomic_DNA"/>
</dbReference>
<dbReference type="AlphaFoldDB" id="A0A4Z0BN12"/>
<feature type="compositionally biased region" description="Polar residues" evidence="1">
    <location>
        <begin position="83"/>
        <end position="92"/>
    </location>
</feature>
<gene>
    <name evidence="2" type="ORF">EZ242_11785</name>
</gene>
<organism evidence="2 3">
    <name type="scientific">Ramlibacter rhizophilus</name>
    <dbReference type="NCBI Taxonomy" id="1781167"/>
    <lineage>
        <taxon>Bacteria</taxon>
        <taxon>Pseudomonadati</taxon>
        <taxon>Pseudomonadota</taxon>
        <taxon>Betaproteobacteria</taxon>
        <taxon>Burkholderiales</taxon>
        <taxon>Comamonadaceae</taxon>
        <taxon>Ramlibacter</taxon>
    </lineage>
</organism>
<reference evidence="2 3" key="1">
    <citation type="submission" date="2019-03" db="EMBL/GenBank/DDBJ databases">
        <title>Ramlibacter rhizophilus CCTCC AB2015357, whole genome shotgun sequence.</title>
        <authorList>
            <person name="Zhang X."/>
            <person name="Feng G."/>
            <person name="Zhu H."/>
        </authorList>
    </citation>
    <scope>NUCLEOTIDE SEQUENCE [LARGE SCALE GENOMIC DNA]</scope>
    <source>
        <strain evidence="2 3">CCTCC AB2015357</strain>
    </source>
</reference>
<name>A0A4Z0BN12_9BURK</name>
<sequence length="108" mass="11838">MDTLQPAIWQPNGDLLIPARTAQVLQRLLHQLQDDIAQLHGQTMLRSGEMETPGETAQRQDYVDKLSASAGQASPVVSGRHMPQTQHASDNSELLERLQTLSALLKGS</sequence>
<comment type="caution">
    <text evidence="2">The sequence shown here is derived from an EMBL/GenBank/DDBJ whole genome shotgun (WGS) entry which is preliminary data.</text>
</comment>
<evidence type="ECO:0000313" key="2">
    <source>
        <dbReference type="EMBL" id="TFY99809.1"/>
    </source>
</evidence>
<protein>
    <submittedName>
        <fullName evidence="2">Uncharacterized protein</fullName>
    </submittedName>
</protein>
<proteinExistence type="predicted"/>
<accession>A0A4Z0BN12</accession>
<dbReference type="RefSeq" id="WP_135285352.1">
    <property type="nucleotide sequence ID" value="NZ_SMLL01000004.1"/>
</dbReference>
<keyword evidence="3" id="KW-1185">Reference proteome</keyword>
<evidence type="ECO:0000313" key="3">
    <source>
        <dbReference type="Proteomes" id="UP000297564"/>
    </source>
</evidence>